<feature type="signal peptide" evidence="2">
    <location>
        <begin position="1"/>
        <end position="19"/>
    </location>
</feature>
<dbReference type="PANTHER" id="PTHR35936:SF35">
    <property type="entry name" value="L-CYSTINE-BINDING PROTEIN TCYJ"/>
    <property type="match status" value="1"/>
</dbReference>
<evidence type="ECO:0000313" key="4">
    <source>
        <dbReference type="EMBL" id="SCA55436.1"/>
    </source>
</evidence>
<dbReference type="PANTHER" id="PTHR35936">
    <property type="entry name" value="MEMBRANE-BOUND LYTIC MUREIN TRANSGLYCOSYLASE F"/>
    <property type="match status" value="1"/>
</dbReference>
<dbReference type="RefSeq" id="WP_069186154.1">
    <property type="nucleotide sequence ID" value="NZ_FLYE01000002.1"/>
</dbReference>
<evidence type="ECO:0000313" key="5">
    <source>
        <dbReference type="Proteomes" id="UP000231658"/>
    </source>
</evidence>
<name>A0A1C3RDR8_9PROT</name>
<dbReference type="SUPFAM" id="SSF53850">
    <property type="entry name" value="Periplasmic binding protein-like II"/>
    <property type="match status" value="1"/>
</dbReference>
<dbReference type="Proteomes" id="UP000231658">
    <property type="component" value="Unassembled WGS sequence"/>
</dbReference>
<gene>
    <name evidence="4" type="ORF">MTBPR1_100077</name>
</gene>
<accession>A0A1C3RDR8</accession>
<organism evidence="4 5">
    <name type="scientific">Candidatus Terasakiella magnetica</name>
    <dbReference type="NCBI Taxonomy" id="1867952"/>
    <lineage>
        <taxon>Bacteria</taxon>
        <taxon>Pseudomonadati</taxon>
        <taxon>Pseudomonadota</taxon>
        <taxon>Alphaproteobacteria</taxon>
        <taxon>Rhodospirillales</taxon>
        <taxon>Terasakiellaceae</taxon>
        <taxon>Terasakiella</taxon>
    </lineage>
</organism>
<evidence type="ECO:0000256" key="1">
    <source>
        <dbReference type="ARBA" id="ARBA00022729"/>
    </source>
</evidence>
<dbReference type="Gene3D" id="3.40.190.10">
    <property type="entry name" value="Periplasmic binding protein-like II"/>
    <property type="match status" value="2"/>
</dbReference>
<dbReference type="AlphaFoldDB" id="A0A1C3RDR8"/>
<keyword evidence="5" id="KW-1185">Reference proteome</keyword>
<proteinExistence type="predicted"/>
<dbReference type="Pfam" id="PF00497">
    <property type="entry name" value="SBP_bac_3"/>
    <property type="match status" value="1"/>
</dbReference>
<keyword evidence="1 2" id="KW-0732">Signal</keyword>
<feature type="chain" id="PRO_5008680652" evidence="2">
    <location>
        <begin position="20"/>
        <end position="263"/>
    </location>
</feature>
<sequence>MRFFGLFLFSLFLCNSVFSQEKPSVIHIAFEDVANPPRIMNSIRNSHSKLPGLTLELLSLIEKKLNVEFEFTRTPWARCKVLLKSNIADGIFHASYKKEREKFGVYPKLNGRIDASRSVFFRNYAVYVRSDSEAYIEDGQLKNVDGTVSAKIGYSVISDLEKNGLEVDSVKKISNGLDMVSVGRVSAFVDLEEMTDAYIAQNNSKYPNLKKMKIPYRTKAYYLIFSKEFYAKNKKLTEQIWDALAEISSSAEFIKIRHKYLLM</sequence>
<evidence type="ECO:0000256" key="2">
    <source>
        <dbReference type="SAM" id="SignalP"/>
    </source>
</evidence>
<dbReference type="EMBL" id="FLYE01000002">
    <property type="protein sequence ID" value="SCA55436.1"/>
    <property type="molecule type" value="Genomic_DNA"/>
</dbReference>
<dbReference type="STRING" id="1867952.MTBPR1_100077"/>
<feature type="domain" description="Solute-binding protein family 3/N-terminal" evidence="3">
    <location>
        <begin position="43"/>
        <end position="261"/>
    </location>
</feature>
<dbReference type="OrthoDB" id="6193186at2"/>
<reference evidence="4 5" key="1">
    <citation type="submission" date="2016-07" db="EMBL/GenBank/DDBJ databases">
        <authorList>
            <person name="Lefevre C.T."/>
        </authorList>
    </citation>
    <scope>NUCLEOTIDE SEQUENCE [LARGE SCALE GENOMIC DNA]</scope>
    <source>
        <strain evidence="4">PR1</strain>
    </source>
</reference>
<dbReference type="InterPro" id="IPR001638">
    <property type="entry name" value="Solute-binding_3/MltF_N"/>
</dbReference>
<evidence type="ECO:0000259" key="3">
    <source>
        <dbReference type="Pfam" id="PF00497"/>
    </source>
</evidence>
<protein>
    <submittedName>
        <fullName evidence="4">Putative ABC-type amino acid transport/signal transduction system, periplasmic component/domain</fullName>
    </submittedName>
</protein>